<dbReference type="Pfam" id="PF11823">
    <property type="entry name" value="Se_S_carrier"/>
    <property type="match status" value="1"/>
</dbReference>
<evidence type="ECO:0000313" key="2">
    <source>
        <dbReference type="EMBL" id="QSX09092.1"/>
    </source>
</evidence>
<sequence length="78" mass="8616">MRERKLYLVLSFSSTSRAMAFEKIAKAKGQKGRMIPLPGAISAGCGLAWRDDPTQEEGLKNMALEAGLEIEGIYRLML</sequence>
<name>A0A974XFV7_9FIRM</name>
<dbReference type="KEGG" id="alka:J0B03_03215"/>
<accession>A0A974XFV7</accession>
<keyword evidence="3" id="KW-1185">Reference proteome</keyword>
<dbReference type="Proteomes" id="UP000663499">
    <property type="component" value="Chromosome"/>
</dbReference>
<dbReference type="InterPro" id="IPR021778">
    <property type="entry name" value="Se/S_carrier-like"/>
</dbReference>
<evidence type="ECO:0000313" key="3">
    <source>
        <dbReference type="Proteomes" id="UP000663499"/>
    </source>
</evidence>
<dbReference type="RefSeq" id="WP_207300431.1">
    <property type="nucleotide sequence ID" value="NZ_CP071444.1"/>
</dbReference>
<reference evidence="2" key="1">
    <citation type="submission" date="2021-03" db="EMBL/GenBank/DDBJ databases">
        <title>Alkalibacter marinus sp. nov., isolated from tidal flat sediment.</title>
        <authorList>
            <person name="Namirimu T."/>
            <person name="Yang J.-A."/>
            <person name="Yang S.-H."/>
            <person name="Kim Y.-J."/>
            <person name="Kwon K.K."/>
        </authorList>
    </citation>
    <scope>NUCLEOTIDE SEQUENCE</scope>
    <source>
        <strain evidence="2">ES005</strain>
    </source>
</reference>
<organism evidence="2 3">
    <name type="scientific">Alkalibacter rhizosphaerae</name>
    <dbReference type="NCBI Taxonomy" id="2815577"/>
    <lineage>
        <taxon>Bacteria</taxon>
        <taxon>Bacillati</taxon>
        <taxon>Bacillota</taxon>
        <taxon>Clostridia</taxon>
        <taxon>Eubacteriales</taxon>
        <taxon>Eubacteriaceae</taxon>
        <taxon>Alkalibacter</taxon>
    </lineage>
</organism>
<dbReference type="AlphaFoldDB" id="A0A974XFV7"/>
<gene>
    <name evidence="2" type="ORF">J0B03_03215</name>
</gene>
<dbReference type="EMBL" id="CP071444">
    <property type="protein sequence ID" value="QSX09092.1"/>
    <property type="molecule type" value="Genomic_DNA"/>
</dbReference>
<protein>
    <submittedName>
        <fullName evidence="2">DUF3343 domain-containing protein</fullName>
    </submittedName>
</protein>
<proteinExistence type="predicted"/>
<feature type="domain" description="Putative Se/S carrier protein-like" evidence="1">
    <location>
        <begin position="7"/>
        <end position="75"/>
    </location>
</feature>
<evidence type="ECO:0000259" key="1">
    <source>
        <dbReference type="Pfam" id="PF11823"/>
    </source>
</evidence>